<dbReference type="Pfam" id="PF00144">
    <property type="entry name" value="Beta-lactamase"/>
    <property type="match status" value="1"/>
</dbReference>
<evidence type="ECO:0000313" key="2">
    <source>
        <dbReference type="EMBL" id="OCA74375.1"/>
    </source>
</evidence>
<evidence type="ECO:0000259" key="1">
    <source>
        <dbReference type="Pfam" id="PF00144"/>
    </source>
</evidence>
<dbReference type="OrthoDB" id="9793489at2"/>
<gene>
    <name evidence="2" type="ORF">BBI00_08540</name>
</gene>
<proteinExistence type="predicted"/>
<sequence>MRKNILVCIFALAFAKNHAQSEKKVYSIIDAAAQKVAEESKAYSVSVGILKDGKVYTRHFGELDKGKGNKANDDTYFAIASVTKLFTGQLLAQAVLEGKVNLDDDVRKYLKGSYPNLEYNGVPIKIRNLISYETALPRNLPNDDELRKNMTDETPFLYEKLNKGYTKEDFKKDLATVTLKMEPGKEYQYSNLSLELAGLMLENIYGKSYETLLKENIFSKAGMNHTKLELGKNEAQANGYHENFRLMPVPQSLLWGAGGSKTQSTMGDMMKFLKEELNPQDKIVQESQRNIDNSKEDWYGYFWDKYFITEYGKTGFKHGGSYGINTLFIIYPELNLGVCMIVNINGPETFSSIYNGTMRLVGDLIATSDKKEVYGYTVKGDKIVFSYTHPANLNPELLHTVSLVGDFNNWDAGKKEYQMVKKDKNHYELEIPVSGFEKGKTYPFRFVLNKEAWMEAPKNASNSVGTKDINLTLAL</sequence>
<dbReference type="SUPFAM" id="SSF56601">
    <property type="entry name" value="beta-lactamase/transpeptidase-like"/>
    <property type="match status" value="1"/>
</dbReference>
<accession>A0A1B8ZS07</accession>
<dbReference type="PANTHER" id="PTHR46825:SF9">
    <property type="entry name" value="BETA-LACTAMASE-RELATED DOMAIN-CONTAINING PROTEIN"/>
    <property type="match status" value="1"/>
</dbReference>
<dbReference type="PANTHER" id="PTHR46825">
    <property type="entry name" value="D-ALANYL-D-ALANINE-CARBOXYPEPTIDASE/ENDOPEPTIDASE AMPH"/>
    <property type="match status" value="1"/>
</dbReference>
<dbReference type="STRING" id="651561.BBI00_08540"/>
<dbReference type="AlphaFoldDB" id="A0A1B8ZS07"/>
<dbReference type="InterPro" id="IPR050491">
    <property type="entry name" value="AmpC-like"/>
</dbReference>
<reference evidence="3" key="1">
    <citation type="submission" date="2016-07" db="EMBL/GenBank/DDBJ databases">
        <authorList>
            <person name="Florea S."/>
            <person name="Webb J.S."/>
            <person name="Jaromczyk J."/>
            <person name="Schardl C.L."/>
        </authorList>
    </citation>
    <scope>NUCLEOTIDE SEQUENCE [LARGE SCALE GENOMIC DNA]</scope>
    <source>
        <strain evidence="3">CC-VM-7</strain>
    </source>
</reference>
<dbReference type="InterPro" id="IPR014756">
    <property type="entry name" value="Ig_E-set"/>
</dbReference>
<dbReference type="SUPFAM" id="SSF81296">
    <property type="entry name" value="E set domains"/>
    <property type="match status" value="1"/>
</dbReference>
<evidence type="ECO:0000313" key="3">
    <source>
        <dbReference type="Proteomes" id="UP000093432"/>
    </source>
</evidence>
<dbReference type="Gene3D" id="2.60.40.10">
    <property type="entry name" value="Immunoglobulins"/>
    <property type="match status" value="1"/>
</dbReference>
<organism evidence="2 3">
    <name type="scientific">Chryseobacterium arthrosphaerae</name>
    <dbReference type="NCBI Taxonomy" id="651561"/>
    <lineage>
        <taxon>Bacteria</taxon>
        <taxon>Pseudomonadati</taxon>
        <taxon>Bacteroidota</taxon>
        <taxon>Flavobacteriia</taxon>
        <taxon>Flavobacteriales</taxon>
        <taxon>Weeksellaceae</taxon>
        <taxon>Chryseobacterium group</taxon>
        <taxon>Chryseobacterium</taxon>
    </lineage>
</organism>
<dbReference type="EMBL" id="MAYG01000001">
    <property type="protein sequence ID" value="OCA74375.1"/>
    <property type="molecule type" value="Genomic_DNA"/>
</dbReference>
<feature type="domain" description="Beta-lactamase-related" evidence="1">
    <location>
        <begin position="31"/>
        <end position="350"/>
    </location>
</feature>
<protein>
    <recommendedName>
        <fullName evidence="1">Beta-lactamase-related domain-containing protein</fullName>
    </recommendedName>
</protein>
<name>A0A1B8ZS07_9FLAO</name>
<dbReference type="InterPro" id="IPR013783">
    <property type="entry name" value="Ig-like_fold"/>
</dbReference>
<dbReference type="Proteomes" id="UP000093432">
    <property type="component" value="Unassembled WGS sequence"/>
</dbReference>
<dbReference type="Gene3D" id="3.40.710.10">
    <property type="entry name" value="DD-peptidase/beta-lactamase superfamily"/>
    <property type="match status" value="1"/>
</dbReference>
<dbReference type="RefSeq" id="WP_065398364.1">
    <property type="nucleotide sequence ID" value="NZ_MAYG01000001.1"/>
</dbReference>
<dbReference type="InterPro" id="IPR001466">
    <property type="entry name" value="Beta-lactam-related"/>
</dbReference>
<comment type="caution">
    <text evidence="2">The sequence shown here is derived from an EMBL/GenBank/DDBJ whole genome shotgun (WGS) entry which is preliminary data.</text>
</comment>
<dbReference type="InterPro" id="IPR012338">
    <property type="entry name" value="Beta-lactam/transpept-like"/>
</dbReference>